<dbReference type="PROSITE" id="PS51257">
    <property type="entry name" value="PROKAR_LIPOPROTEIN"/>
    <property type="match status" value="1"/>
</dbReference>
<feature type="domain" description="SsuA/THI5-like" evidence="2">
    <location>
        <begin position="77"/>
        <end position="275"/>
    </location>
</feature>
<evidence type="ECO:0000313" key="4">
    <source>
        <dbReference type="Proteomes" id="UP001589748"/>
    </source>
</evidence>
<protein>
    <submittedName>
        <fullName evidence="3">ABC transporter substrate-binding protein</fullName>
    </submittedName>
</protein>
<feature type="chain" id="PRO_5046711988" evidence="1">
    <location>
        <begin position="24"/>
        <end position="368"/>
    </location>
</feature>
<evidence type="ECO:0000313" key="3">
    <source>
        <dbReference type="EMBL" id="MFB9378824.1"/>
    </source>
</evidence>
<dbReference type="Proteomes" id="UP001589748">
    <property type="component" value="Unassembled WGS sequence"/>
</dbReference>
<dbReference type="InterPro" id="IPR015168">
    <property type="entry name" value="SsuA/THI5"/>
</dbReference>
<evidence type="ECO:0000256" key="1">
    <source>
        <dbReference type="SAM" id="SignalP"/>
    </source>
</evidence>
<dbReference type="Gene3D" id="3.40.190.10">
    <property type="entry name" value="Periplasmic binding protein-like II"/>
    <property type="match status" value="2"/>
</dbReference>
<keyword evidence="4" id="KW-1185">Reference proteome</keyword>
<dbReference type="PANTHER" id="PTHR31528">
    <property type="entry name" value="4-AMINO-5-HYDROXYMETHYL-2-METHYLPYRIMIDINE PHOSPHATE SYNTHASE THI11-RELATED"/>
    <property type="match status" value="1"/>
</dbReference>
<comment type="caution">
    <text evidence="3">The sequence shown here is derived from an EMBL/GenBank/DDBJ whole genome shotgun (WGS) entry which is preliminary data.</text>
</comment>
<evidence type="ECO:0000259" key="2">
    <source>
        <dbReference type="Pfam" id="PF09084"/>
    </source>
</evidence>
<organism evidence="3 4">
    <name type="scientific">Kineococcus gynurae</name>
    <dbReference type="NCBI Taxonomy" id="452979"/>
    <lineage>
        <taxon>Bacteria</taxon>
        <taxon>Bacillati</taxon>
        <taxon>Actinomycetota</taxon>
        <taxon>Actinomycetes</taxon>
        <taxon>Kineosporiales</taxon>
        <taxon>Kineosporiaceae</taxon>
        <taxon>Kineococcus</taxon>
    </lineage>
</organism>
<dbReference type="SUPFAM" id="SSF53850">
    <property type="entry name" value="Periplasmic binding protein-like II"/>
    <property type="match status" value="1"/>
</dbReference>
<reference evidence="3 4" key="1">
    <citation type="submission" date="2024-09" db="EMBL/GenBank/DDBJ databases">
        <authorList>
            <person name="Sun Q."/>
            <person name="Mori K."/>
        </authorList>
    </citation>
    <scope>NUCLEOTIDE SEQUENCE [LARGE SCALE GENOMIC DNA]</scope>
    <source>
        <strain evidence="3 4">TISTR 1856</strain>
    </source>
</reference>
<gene>
    <name evidence="3" type="ORF">ACFFVI_17835</name>
</gene>
<sequence>MRTRRSWAHPLTGVAAALVLVLAGCGGDGEGDASPTPTGSAGDAVPAERCRANRDAGPITYVTGYQYQASASILDPVAAKALGYFDEVCLDVTLQPGTGETAQNAQLVAAGTAQISSMSGQSDVIVNVANGVDVTAVATFGHVPIATLMTEPSVTDLKQLDGTTLGQKGALPVAIDGMLRAAGVDVASITQVVVGYDPSVLVRGQVQSLTGYKSNEPLTLAARGDTVKQWNPEDYGVPGSIATTIVNPAFLAEHRSAVEDFLRAQLRAYTYCETHGAECVGYAADLAQTGYDEDHNEQVWKTEHDLVDSSLPAGEVLGQIGVESMRSEADFLLARGQIEAVPDLAAVTDTTVVPALYDETGELRWPVR</sequence>
<dbReference type="RefSeq" id="WP_380134301.1">
    <property type="nucleotide sequence ID" value="NZ_JBHLUI010000001.1"/>
</dbReference>
<dbReference type="PANTHER" id="PTHR31528:SF3">
    <property type="entry name" value="THIAMINE BIOSYNTHESIS PROTEIN HI_0357-RELATED"/>
    <property type="match status" value="1"/>
</dbReference>
<dbReference type="Pfam" id="PF09084">
    <property type="entry name" value="NMT1"/>
    <property type="match status" value="1"/>
</dbReference>
<dbReference type="InterPro" id="IPR027939">
    <property type="entry name" value="NMT1/THI5"/>
</dbReference>
<dbReference type="EMBL" id="JBHMDM010000012">
    <property type="protein sequence ID" value="MFB9378824.1"/>
    <property type="molecule type" value="Genomic_DNA"/>
</dbReference>
<keyword evidence="1" id="KW-0732">Signal</keyword>
<accession>A0ABV5LXN9</accession>
<name>A0ABV5LXN9_9ACTN</name>
<feature type="signal peptide" evidence="1">
    <location>
        <begin position="1"/>
        <end position="23"/>
    </location>
</feature>
<proteinExistence type="predicted"/>